<comment type="caution">
    <text evidence="1">The sequence shown here is derived from an EMBL/GenBank/DDBJ whole genome shotgun (WGS) entry which is preliminary data.</text>
</comment>
<evidence type="ECO:0008006" key="3">
    <source>
        <dbReference type="Google" id="ProtNLM"/>
    </source>
</evidence>
<evidence type="ECO:0000313" key="1">
    <source>
        <dbReference type="EMBL" id="TVO58720.1"/>
    </source>
</evidence>
<organism evidence="1 2">
    <name type="scientific">Denitromonas halophila</name>
    <dbReference type="NCBI Taxonomy" id="1629404"/>
    <lineage>
        <taxon>Bacteria</taxon>
        <taxon>Pseudomonadati</taxon>
        <taxon>Pseudomonadota</taxon>
        <taxon>Betaproteobacteria</taxon>
        <taxon>Rhodocyclales</taxon>
        <taxon>Zoogloeaceae</taxon>
        <taxon>Denitromonas</taxon>
    </lineage>
</organism>
<name>A0A557R0P1_9RHOO</name>
<reference evidence="1 2" key="1">
    <citation type="submission" date="2019-07" db="EMBL/GenBank/DDBJ databases">
        <title>The pathways for chlorine oxyanion respiration interact through the shared metabolite chlorate.</title>
        <authorList>
            <person name="Barnum T.P."/>
            <person name="Cheng Y."/>
            <person name="Hill K.A."/>
            <person name="Lucas L.N."/>
            <person name="Carlson H.K."/>
            <person name="Coates J.D."/>
        </authorList>
    </citation>
    <scope>NUCLEOTIDE SEQUENCE [LARGE SCALE GENOMIC DNA]</scope>
    <source>
        <strain evidence="1 2">SFB-3</strain>
    </source>
</reference>
<evidence type="ECO:0000313" key="2">
    <source>
        <dbReference type="Proteomes" id="UP000319502"/>
    </source>
</evidence>
<dbReference type="EMBL" id="VMNK01000003">
    <property type="protein sequence ID" value="TVO58720.1"/>
    <property type="molecule type" value="Genomic_DNA"/>
</dbReference>
<dbReference type="RefSeq" id="WP_144308246.1">
    <property type="nucleotide sequence ID" value="NZ_VMNK01000003.1"/>
</dbReference>
<proteinExistence type="predicted"/>
<protein>
    <recommendedName>
        <fullName evidence="3">GIY-YIG nuclease family protein</fullName>
    </recommendedName>
</protein>
<accession>A0A557R0P1</accession>
<keyword evidence="2" id="KW-1185">Reference proteome</keyword>
<dbReference type="Proteomes" id="UP000319502">
    <property type="component" value="Unassembled WGS sequence"/>
</dbReference>
<dbReference type="OrthoDB" id="1427111at2"/>
<dbReference type="AlphaFoldDB" id="A0A557R0P1"/>
<gene>
    <name evidence="1" type="ORF">FHP91_03395</name>
</gene>
<sequence length="159" mass="18061">MFEERFSNWSVWSKRNELAGVRYPGIYVCAIGLGIEHGEPFSWRNEVVYIGMTNSKAGLKGRLQQFDRTWVGAPKHGGADRVRYKHQDYDALLKQLFVAVASFECSVTSNEPGDLRVMGEVAKFEYECMARFVEEHGELPEFNNKKASPKYSLTVARGS</sequence>